<protein>
    <recommendedName>
        <fullName evidence="1">Replication protein A 70 kDa DNA-binding subunit B/D first OB fold domain-containing protein</fullName>
    </recommendedName>
</protein>
<dbReference type="Gene3D" id="2.40.50.140">
    <property type="entry name" value="Nucleic acid-binding proteins"/>
    <property type="match status" value="1"/>
</dbReference>
<dbReference type="InterPro" id="IPR003871">
    <property type="entry name" value="RFA1B/D_OB_1st"/>
</dbReference>
<reference evidence="2 3" key="1">
    <citation type="journal article" date="2018" name="Science">
        <title>The opium poppy genome and morphinan production.</title>
        <authorList>
            <person name="Guo L."/>
            <person name="Winzer T."/>
            <person name="Yang X."/>
            <person name="Li Y."/>
            <person name="Ning Z."/>
            <person name="He Z."/>
            <person name="Teodor R."/>
            <person name="Lu Y."/>
            <person name="Bowser T.A."/>
            <person name="Graham I.A."/>
            <person name="Ye K."/>
        </authorList>
    </citation>
    <scope>NUCLEOTIDE SEQUENCE [LARGE SCALE GENOMIC DNA]</scope>
    <source>
        <strain evidence="3">cv. HN1</strain>
        <tissue evidence="2">Leaves</tissue>
    </source>
</reference>
<dbReference type="Proteomes" id="UP000316621">
    <property type="component" value="Chromosome 10"/>
</dbReference>
<dbReference type="InterPro" id="IPR012340">
    <property type="entry name" value="NA-bd_OB-fold"/>
</dbReference>
<evidence type="ECO:0000313" key="3">
    <source>
        <dbReference type="Proteomes" id="UP000316621"/>
    </source>
</evidence>
<evidence type="ECO:0000259" key="1">
    <source>
        <dbReference type="Pfam" id="PF02721"/>
    </source>
</evidence>
<accession>A0A4Y7L6E3</accession>
<proteinExistence type="predicted"/>
<evidence type="ECO:0000313" key="2">
    <source>
        <dbReference type="EMBL" id="RZC79839.1"/>
    </source>
</evidence>
<gene>
    <name evidence="2" type="ORF">C5167_042415</name>
</gene>
<organism evidence="2 3">
    <name type="scientific">Papaver somniferum</name>
    <name type="common">Opium poppy</name>
    <dbReference type="NCBI Taxonomy" id="3469"/>
    <lineage>
        <taxon>Eukaryota</taxon>
        <taxon>Viridiplantae</taxon>
        <taxon>Streptophyta</taxon>
        <taxon>Embryophyta</taxon>
        <taxon>Tracheophyta</taxon>
        <taxon>Spermatophyta</taxon>
        <taxon>Magnoliopsida</taxon>
        <taxon>Ranunculales</taxon>
        <taxon>Papaveraceae</taxon>
        <taxon>Papaveroideae</taxon>
        <taxon>Papaver</taxon>
    </lineage>
</organism>
<name>A0A4Y7L6E3_PAPSO</name>
<dbReference type="Gramene" id="RZC79839">
    <property type="protein sequence ID" value="RZC79839"/>
    <property type="gene ID" value="C5167_042415"/>
</dbReference>
<feature type="domain" description="Replication protein A 70 kDa DNA-binding subunit B/D first OB fold" evidence="1">
    <location>
        <begin position="65"/>
        <end position="127"/>
    </location>
</feature>
<dbReference type="Pfam" id="PF02721">
    <property type="entry name" value="DUF223"/>
    <property type="match status" value="1"/>
</dbReference>
<dbReference type="EMBL" id="CM010724">
    <property type="protein sequence ID" value="RZC79839.1"/>
    <property type="molecule type" value="Genomic_DNA"/>
</dbReference>
<dbReference type="AlphaFoldDB" id="A0A4Y7L6E3"/>
<keyword evidence="3" id="KW-1185">Reference proteome</keyword>
<sequence length="142" mass="16381">MSFEENHIKEGAMAVDFHGKKSSGTVYTPFKRLARNQTHQKVVQALVMKNGNLKTKKKQVNYGVLTCISLTKRWGTWMHARVGKDYIELFEGKFEEGNVYSIQRFSIAKPLAGYRIVSFDHVMWLNRFIKVEILKVGLPTFP</sequence>